<reference evidence="4 5" key="1">
    <citation type="submission" date="2024-03" db="EMBL/GenBank/DDBJ databases">
        <title>The Acrasis kona genome and developmental transcriptomes reveal deep origins of eukaryotic multicellular pathways.</title>
        <authorList>
            <person name="Sheikh S."/>
            <person name="Fu C.-J."/>
            <person name="Brown M.W."/>
            <person name="Baldauf S.L."/>
        </authorList>
    </citation>
    <scope>NUCLEOTIDE SEQUENCE [LARGE SCALE GENOMIC DNA]</scope>
    <source>
        <strain evidence="4 5">ATCC MYA-3509</strain>
    </source>
</reference>
<dbReference type="PANTHER" id="PTHR24198:SF165">
    <property type="entry name" value="ANKYRIN REPEAT-CONTAINING PROTEIN-RELATED"/>
    <property type="match status" value="1"/>
</dbReference>
<proteinExistence type="predicted"/>
<sequence>MSIEQEVWNTISRKDYLSTIDVLKSDEEGTFQVDTFLNPTTKKSVTLEAADGGCLELIKYLIDQRNVDPNQKHQKNGVTSLHLAARGKHTSIVEYLLTQSSIDVNAQDRDEYTALHYAALNGAKDIVQLLIARHDTKVDIVDYQQRTPLMRAVEQCFTDVAHELIVKAKAKVNIQNNHGWTALHYASYNQRKIICEMLLKHGAVSTIKDREGHQALYWGYGHWFNEDNPYACACPHH</sequence>
<dbReference type="InterPro" id="IPR036770">
    <property type="entry name" value="Ankyrin_rpt-contain_sf"/>
</dbReference>
<dbReference type="Pfam" id="PF12796">
    <property type="entry name" value="Ank_2"/>
    <property type="match status" value="1"/>
</dbReference>
<feature type="repeat" description="ANK" evidence="3">
    <location>
        <begin position="76"/>
        <end position="109"/>
    </location>
</feature>
<feature type="repeat" description="ANK" evidence="3">
    <location>
        <begin position="178"/>
        <end position="210"/>
    </location>
</feature>
<protein>
    <submittedName>
        <fullName evidence="4">Uncharacterized protein</fullName>
    </submittedName>
</protein>
<dbReference type="SUPFAM" id="SSF48403">
    <property type="entry name" value="Ankyrin repeat"/>
    <property type="match status" value="1"/>
</dbReference>
<dbReference type="EMBL" id="JAOPGA020000734">
    <property type="protein sequence ID" value="KAL0481189.1"/>
    <property type="molecule type" value="Genomic_DNA"/>
</dbReference>
<feature type="repeat" description="ANK" evidence="3">
    <location>
        <begin position="110"/>
        <end position="131"/>
    </location>
</feature>
<evidence type="ECO:0000256" key="2">
    <source>
        <dbReference type="ARBA" id="ARBA00023043"/>
    </source>
</evidence>
<keyword evidence="1" id="KW-0677">Repeat</keyword>
<dbReference type="PROSITE" id="PS50088">
    <property type="entry name" value="ANK_REPEAT"/>
    <property type="match status" value="3"/>
</dbReference>
<evidence type="ECO:0000256" key="1">
    <source>
        <dbReference type="ARBA" id="ARBA00022737"/>
    </source>
</evidence>
<keyword evidence="2 3" id="KW-0040">ANK repeat</keyword>
<organism evidence="4 5">
    <name type="scientific">Acrasis kona</name>
    <dbReference type="NCBI Taxonomy" id="1008807"/>
    <lineage>
        <taxon>Eukaryota</taxon>
        <taxon>Discoba</taxon>
        <taxon>Heterolobosea</taxon>
        <taxon>Tetramitia</taxon>
        <taxon>Eutetramitia</taxon>
        <taxon>Acrasidae</taxon>
        <taxon>Acrasis</taxon>
    </lineage>
</organism>
<dbReference type="Pfam" id="PF00023">
    <property type="entry name" value="Ank"/>
    <property type="match status" value="2"/>
</dbReference>
<dbReference type="PANTHER" id="PTHR24198">
    <property type="entry name" value="ANKYRIN REPEAT AND PROTEIN KINASE DOMAIN-CONTAINING PROTEIN"/>
    <property type="match status" value="1"/>
</dbReference>
<dbReference type="SMART" id="SM00248">
    <property type="entry name" value="ANK"/>
    <property type="match status" value="5"/>
</dbReference>
<evidence type="ECO:0000256" key="3">
    <source>
        <dbReference type="PROSITE-ProRule" id="PRU00023"/>
    </source>
</evidence>
<name>A0AAW2YVY2_9EUKA</name>
<dbReference type="Proteomes" id="UP001431209">
    <property type="component" value="Unassembled WGS sequence"/>
</dbReference>
<gene>
    <name evidence="4" type="ORF">AKO1_012608</name>
</gene>
<accession>A0AAW2YVY2</accession>
<dbReference type="AlphaFoldDB" id="A0AAW2YVY2"/>
<evidence type="ECO:0000313" key="4">
    <source>
        <dbReference type="EMBL" id="KAL0481189.1"/>
    </source>
</evidence>
<dbReference type="PROSITE" id="PS50297">
    <property type="entry name" value="ANK_REP_REGION"/>
    <property type="match status" value="3"/>
</dbReference>
<keyword evidence="5" id="KW-1185">Reference proteome</keyword>
<dbReference type="Gene3D" id="1.25.40.20">
    <property type="entry name" value="Ankyrin repeat-containing domain"/>
    <property type="match status" value="2"/>
</dbReference>
<comment type="caution">
    <text evidence="4">The sequence shown here is derived from an EMBL/GenBank/DDBJ whole genome shotgun (WGS) entry which is preliminary data.</text>
</comment>
<dbReference type="InterPro" id="IPR002110">
    <property type="entry name" value="Ankyrin_rpt"/>
</dbReference>
<evidence type="ECO:0000313" key="5">
    <source>
        <dbReference type="Proteomes" id="UP001431209"/>
    </source>
</evidence>